<dbReference type="EMBL" id="LNQE01001346">
    <property type="protein sequence ID" value="KUG18934.1"/>
    <property type="molecule type" value="Genomic_DNA"/>
</dbReference>
<protein>
    <submittedName>
        <fullName evidence="1">Uncharacterized protein</fullName>
    </submittedName>
</protein>
<dbReference type="AlphaFoldDB" id="A0A0W8FDH4"/>
<name>A0A0W8FDH4_9ZZZZ</name>
<comment type="caution">
    <text evidence="1">The sequence shown here is derived from an EMBL/GenBank/DDBJ whole genome shotgun (WGS) entry which is preliminary data.</text>
</comment>
<accession>A0A0W8FDH4</accession>
<sequence>MMDERAEREDSIPIGRGSLNKFSCFAHLSQTAIGHLTPDACKVPGSGNAG</sequence>
<gene>
    <name evidence="1" type="ORF">ASZ90_011353</name>
</gene>
<reference evidence="1" key="1">
    <citation type="journal article" date="2015" name="Proc. Natl. Acad. Sci. U.S.A.">
        <title>Networks of energetic and metabolic interactions define dynamics in microbial communities.</title>
        <authorList>
            <person name="Embree M."/>
            <person name="Liu J.K."/>
            <person name="Al-Bassam M.M."/>
            <person name="Zengler K."/>
        </authorList>
    </citation>
    <scope>NUCLEOTIDE SEQUENCE</scope>
</reference>
<evidence type="ECO:0000313" key="1">
    <source>
        <dbReference type="EMBL" id="KUG18934.1"/>
    </source>
</evidence>
<organism evidence="1">
    <name type="scientific">hydrocarbon metagenome</name>
    <dbReference type="NCBI Taxonomy" id="938273"/>
    <lineage>
        <taxon>unclassified sequences</taxon>
        <taxon>metagenomes</taxon>
        <taxon>ecological metagenomes</taxon>
    </lineage>
</organism>
<proteinExistence type="predicted"/>